<evidence type="ECO:0000256" key="1">
    <source>
        <dbReference type="ARBA" id="ARBA00023002"/>
    </source>
</evidence>
<sequence length="336" mass="37213">MDQVVAAFRAIGERLHDPEDVKADFTGRNVIVTGSNCGIGFEAAVKFVQLGAEKVILAVRSSPKGEVARKLIEERAGRDGVVEVWLLDMMDYGSLRAFAQKVNEELDHIDVVVLNAACIAVNFEPSRYGWDRTLQINTLSTALLSLLLLPKLRASKTPEYTPVLLLVSSGTHQHASLSETAREAESPLEVYNVKNRTGLFQYSMSKLFLQYALASMVKRLAASHGDAPPVFIISVCPGPCRSEIARDSTQWYMRAARVVLTPILLKPAEAGARLYISAIALGEKGHGRFWQQDRLREPAPALVGPENEALREKVWREILRILTEKVPEVEKLAQDI</sequence>
<evidence type="ECO:0000313" key="2">
    <source>
        <dbReference type="EMBL" id="UJO11013.1"/>
    </source>
</evidence>
<organism evidence="2 3">
    <name type="scientific">Passalora fulva</name>
    <name type="common">Tomato leaf mold</name>
    <name type="synonym">Cladosporium fulvum</name>
    <dbReference type="NCBI Taxonomy" id="5499"/>
    <lineage>
        <taxon>Eukaryota</taxon>
        <taxon>Fungi</taxon>
        <taxon>Dikarya</taxon>
        <taxon>Ascomycota</taxon>
        <taxon>Pezizomycotina</taxon>
        <taxon>Dothideomycetes</taxon>
        <taxon>Dothideomycetidae</taxon>
        <taxon>Mycosphaerellales</taxon>
        <taxon>Mycosphaerellaceae</taxon>
        <taxon>Fulvia</taxon>
    </lineage>
</organism>
<gene>
    <name evidence="2" type="ORF">CLAFUR5_01451</name>
</gene>
<dbReference type="InterPro" id="IPR036291">
    <property type="entry name" value="NAD(P)-bd_dom_sf"/>
</dbReference>
<evidence type="ECO:0000313" key="3">
    <source>
        <dbReference type="Proteomes" id="UP000756132"/>
    </source>
</evidence>
<dbReference type="PANTHER" id="PTHR43157:SF22">
    <property type="entry name" value="SHORT-CHAIN DEHYDROGENASE_REDUCTASE PHMF"/>
    <property type="match status" value="1"/>
</dbReference>
<dbReference type="OrthoDB" id="542013at2759"/>
<dbReference type="PANTHER" id="PTHR43157">
    <property type="entry name" value="PHOSPHATIDYLINOSITOL-GLYCAN BIOSYNTHESIS CLASS F PROTEIN-RELATED"/>
    <property type="match status" value="1"/>
</dbReference>
<dbReference type="KEGG" id="ffu:CLAFUR5_01451"/>
<dbReference type="RefSeq" id="XP_047755379.1">
    <property type="nucleotide sequence ID" value="XM_047900599.1"/>
</dbReference>
<dbReference type="GO" id="GO:0016491">
    <property type="term" value="F:oxidoreductase activity"/>
    <property type="evidence" value="ECO:0007669"/>
    <property type="project" value="UniProtKB-KW"/>
</dbReference>
<dbReference type="SUPFAM" id="SSF51735">
    <property type="entry name" value="NAD(P)-binding Rossmann-fold domains"/>
    <property type="match status" value="1"/>
</dbReference>
<dbReference type="EMBL" id="CP090163">
    <property type="protein sequence ID" value="UJO11013.1"/>
    <property type="molecule type" value="Genomic_DNA"/>
</dbReference>
<protein>
    <submittedName>
        <fullName evidence="2">Short-chain dehydrogenase/reductase phmF</fullName>
    </submittedName>
</protein>
<dbReference type="InterPro" id="IPR002347">
    <property type="entry name" value="SDR_fam"/>
</dbReference>
<name>A0A9Q8L563_PASFU</name>
<reference evidence="2" key="1">
    <citation type="submission" date="2021-12" db="EMBL/GenBank/DDBJ databases">
        <authorList>
            <person name="Zaccaron A."/>
            <person name="Stergiopoulos I."/>
        </authorList>
    </citation>
    <scope>NUCLEOTIDE SEQUENCE</scope>
    <source>
        <strain evidence="2">Race5_Kim</strain>
    </source>
</reference>
<dbReference type="GeneID" id="71981329"/>
<dbReference type="OMA" id="MMWITRE"/>
<keyword evidence="1" id="KW-0560">Oxidoreductase</keyword>
<proteinExistence type="predicted"/>
<dbReference type="Pfam" id="PF00106">
    <property type="entry name" value="adh_short"/>
    <property type="match status" value="1"/>
</dbReference>
<dbReference type="AlphaFoldDB" id="A0A9Q8L563"/>
<dbReference type="Gene3D" id="3.40.50.720">
    <property type="entry name" value="NAD(P)-binding Rossmann-like Domain"/>
    <property type="match status" value="1"/>
</dbReference>
<dbReference type="Proteomes" id="UP000756132">
    <property type="component" value="Chromosome 1"/>
</dbReference>
<keyword evidence="3" id="KW-1185">Reference proteome</keyword>
<accession>A0A9Q8L563</accession>
<reference evidence="2" key="2">
    <citation type="journal article" date="2022" name="Microb. Genom.">
        <title>A chromosome-scale genome assembly of the tomato pathogen Cladosporium fulvum reveals a compartmentalized genome architecture and the presence of a dispensable chromosome.</title>
        <authorList>
            <person name="Zaccaron A.Z."/>
            <person name="Chen L.H."/>
            <person name="Samaras A."/>
            <person name="Stergiopoulos I."/>
        </authorList>
    </citation>
    <scope>NUCLEOTIDE SEQUENCE</scope>
    <source>
        <strain evidence="2">Race5_Kim</strain>
    </source>
</reference>